<gene>
    <name evidence="1" type="ORF">P154DRAFT_102891</name>
</gene>
<protein>
    <submittedName>
        <fullName evidence="1">Uncharacterized protein</fullName>
    </submittedName>
</protein>
<organism evidence="1 2">
    <name type="scientific">Amniculicola lignicola CBS 123094</name>
    <dbReference type="NCBI Taxonomy" id="1392246"/>
    <lineage>
        <taxon>Eukaryota</taxon>
        <taxon>Fungi</taxon>
        <taxon>Dikarya</taxon>
        <taxon>Ascomycota</taxon>
        <taxon>Pezizomycotina</taxon>
        <taxon>Dothideomycetes</taxon>
        <taxon>Pleosporomycetidae</taxon>
        <taxon>Pleosporales</taxon>
        <taxon>Amniculicolaceae</taxon>
        <taxon>Amniculicola</taxon>
    </lineage>
</organism>
<dbReference type="AlphaFoldDB" id="A0A6A5WW34"/>
<dbReference type="EMBL" id="ML977573">
    <property type="protein sequence ID" value="KAF2003295.1"/>
    <property type="molecule type" value="Genomic_DNA"/>
</dbReference>
<evidence type="ECO:0000313" key="2">
    <source>
        <dbReference type="Proteomes" id="UP000799779"/>
    </source>
</evidence>
<sequence length="281" mass="31553">MYHVGCPLHHAVYWGLPAHDNGRVFSSQLSRPNTKMAPAERAISCSLTTDTLRCCYLQILCPSENSVSCSEATARAVCQIAFCRCAVSSQSIDMKTPLHRCRWVCNRSTARGVIREPTCDILKLFSRFSLTTVHNRIQDCNPPGPWPFSFGNGALHRDVHRLPEEKCLRSTVCETGTFHAGQPRMVQWDGSHATCGDCRVEVTKLEAVTLQRRKWQRVAGDGFVSSYDVKRWWFDETLDGYFPRELAPHDEASRRFVNGADDVQIAVRFLAPVLVSYAGSA</sequence>
<name>A0A6A5WW34_9PLEO</name>
<dbReference type="Proteomes" id="UP000799779">
    <property type="component" value="Unassembled WGS sequence"/>
</dbReference>
<reference evidence="1" key="1">
    <citation type="journal article" date="2020" name="Stud. Mycol.">
        <title>101 Dothideomycetes genomes: a test case for predicting lifestyles and emergence of pathogens.</title>
        <authorList>
            <person name="Haridas S."/>
            <person name="Albert R."/>
            <person name="Binder M."/>
            <person name="Bloem J."/>
            <person name="Labutti K."/>
            <person name="Salamov A."/>
            <person name="Andreopoulos B."/>
            <person name="Baker S."/>
            <person name="Barry K."/>
            <person name="Bills G."/>
            <person name="Bluhm B."/>
            <person name="Cannon C."/>
            <person name="Castanera R."/>
            <person name="Culley D."/>
            <person name="Daum C."/>
            <person name="Ezra D."/>
            <person name="Gonzalez J."/>
            <person name="Henrissat B."/>
            <person name="Kuo A."/>
            <person name="Liang C."/>
            <person name="Lipzen A."/>
            <person name="Lutzoni F."/>
            <person name="Magnuson J."/>
            <person name="Mondo S."/>
            <person name="Nolan M."/>
            <person name="Ohm R."/>
            <person name="Pangilinan J."/>
            <person name="Park H.-J."/>
            <person name="Ramirez L."/>
            <person name="Alfaro M."/>
            <person name="Sun H."/>
            <person name="Tritt A."/>
            <person name="Yoshinaga Y."/>
            <person name="Zwiers L.-H."/>
            <person name="Turgeon B."/>
            <person name="Goodwin S."/>
            <person name="Spatafora J."/>
            <person name="Crous P."/>
            <person name="Grigoriev I."/>
        </authorList>
    </citation>
    <scope>NUCLEOTIDE SEQUENCE</scope>
    <source>
        <strain evidence="1">CBS 123094</strain>
    </source>
</reference>
<keyword evidence="2" id="KW-1185">Reference proteome</keyword>
<evidence type="ECO:0000313" key="1">
    <source>
        <dbReference type="EMBL" id="KAF2003295.1"/>
    </source>
</evidence>
<proteinExistence type="predicted"/>
<accession>A0A6A5WW34</accession>